<dbReference type="InterPro" id="IPR003594">
    <property type="entry name" value="HATPase_dom"/>
</dbReference>
<dbReference type="Pfam" id="PF13581">
    <property type="entry name" value="HATPase_c_2"/>
    <property type="match status" value="1"/>
</dbReference>
<evidence type="ECO:0000313" key="3">
    <source>
        <dbReference type="EMBL" id="USY19185.1"/>
    </source>
</evidence>
<gene>
    <name evidence="3" type="ORF">NE857_28625</name>
</gene>
<evidence type="ECO:0000259" key="2">
    <source>
        <dbReference type="Pfam" id="PF13581"/>
    </source>
</evidence>
<dbReference type="EMBL" id="CP099837">
    <property type="protein sequence ID" value="USY19185.1"/>
    <property type="molecule type" value="Genomic_DNA"/>
</dbReference>
<proteinExistence type="predicted"/>
<keyword evidence="3" id="KW-0067">ATP-binding</keyword>
<dbReference type="Gene3D" id="3.30.565.10">
    <property type="entry name" value="Histidine kinase-like ATPase, C-terminal domain"/>
    <property type="match status" value="1"/>
</dbReference>
<keyword evidence="3" id="KW-0547">Nucleotide-binding</keyword>
<dbReference type="CDD" id="cd16936">
    <property type="entry name" value="HATPase_RsbW-like"/>
    <property type="match status" value="1"/>
</dbReference>
<dbReference type="GO" id="GO:0005524">
    <property type="term" value="F:ATP binding"/>
    <property type="evidence" value="ECO:0007669"/>
    <property type="project" value="UniProtKB-KW"/>
</dbReference>
<keyword evidence="1" id="KW-0418">Kinase</keyword>
<keyword evidence="1" id="KW-0808">Transferase</keyword>
<name>A0ABY5D5E1_9ACTN</name>
<dbReference type="InterPro" id="IPR036890">
    <property type="entry name" value="HATPase_C_sf"/>
</dbReference>
<protein>
    <submittedName>
        <fullName evidence="3">ATP-binding protein</fullName>
    </submittedName>
</protein>
<sequence length="181" mass="20066">MPTFAPELARSEVTVPLASFIKPFHAHYFSGNADQLHFRKRQHSFPGIANLLPLVRMFLSTCAADQSTDYRYLFTLLGAELANNAVAHSRSSEFGASYTLVVERAGDGMLLTCRDQGSLRPIPRGPLTPCPGGLDLDLESGRGLAMVNALSTRWGDNGHPEYRSVWFFLAYDLSESRWNSL</sequence>
<keyword evidence="4" id="KW-1185">Reference proteome</keyword>
<feature type="domain" description="Histidine kinase/HSP90-like ATPase" evidence="2">
    <location>
        <begin position="70"/>
        <end position="152"/>
    </location>
</feature>
<organism evidence="3 4">
    <name type="scientific">Nocardiopsis exhalans</name>
    <dbReference type="NCBI Taxonomy" id="163604"/>
    <lineage>
        <taxon>Bacteria</taxon>
        <taxon>Bacillati</taxon>
        <taxon>Actinomycetota</taxon>
        <taxon>Actinomycetes</taxon>
        <taxon>Streptosporangiales</taxon>
        <taxon>Nocardiopsidaceae</taxon>
        <taxon>Nocardiopsis</taxon>
    </lineage>
</organism>
<evidence type="ECO:0000256" key="1">
    <source>
        <dbReference type="ARBA" id="ARBA00022527"/>
    </source>
</evidence>
<reference evidence="3" key="1">
    <citation type="submission" date="2022-06" db="EMBL/GenBank/DDBJ databases">
        <authorList>
            <person name="Ping M."/>
        </authorList>
    </citation>
    <scope>NUCLEOTIDE SEQUENCE</scope>
    <source>
        <strain evidence="3">JCM11759T</strain>
    </source>
</reference>
<evidence type="ECO:0000313" key="4">
    <source>
        <dbReference type="Proteomes" id="UP001055940"/>
    </source>
</evidence>
<dbReference type="PANTHER" id="PTHR35526">
    <property type="entry name" value="ANTI-SIGMA-F FACTOR RSBW-RELATED"/>
    <property type="match status" value="1"/>
</dbReference>
<dbReference type="RefSeq" id="WP_254418439.1">
    <property type="nucleotide sequence ID" value="NZ_BAAAJB010000080.1"/>
</dbReference>
<accession>A0ABY5D5E1</accession>
<dbReference type="Proteomes" id="UP001055940">
    <property type="component" value="Chromosome"/>
</dbReference>
<keyword evidence="1" id="KW-0723">Serine/threonine-protein kinase</keyword>
<dbReference type="InterPro" id="IPR050267">
    <property type="entry name" value="Anti-sigma-factor_SerPK"/>
</dbReference>
<dbReference type="PANTHER" id="PTHR35526:SF3">
    <property type="entry name" value="ANTI-SIGMA-F FACTOR RSBW"/>
    <property type="match status" value="1"/>
</dbReference>